<protein>
    <submittedName>
        <fullName evidence="1">Uncharacterized protein</fullName>
    </submittedName>
</protein>
<sequence>MKNRGKKVSFFPVEDLLFIENDFKSTLNTL</sequence>
<accession>A0A4R3VXM7</accession>
<keyword evidence="2" id="KW-1185">Reference proteome</keyword>
<dbReference type="AlphaFoldDB" id="A0A4R3VXM7"/>
<dbReference type="Proteomes" id="UP000295197">
    <property type="component" value="Unassembled WGS sequence"/>
</dbReference>
<evidence type="ECO:0000313" key="2">
    <source>
        <dbReference type="Proteomes" id="UP000295197"/>
    </source>
</evidence>
<dbReference type="EMBL" id="SMBZ01000038">
    <property type="protein sequence ID" value="TCV09906.1"/>
    <property type="molecule type" value="Genomic_DNA"/>
</dbReference>
<proteinExistence type="predicted"/>
<name>A0A4R3VXM7_9SPHI</name>
<gene>
    <name evidence="1" type="ORF">EDC17_103836</name>
</gene>
<organism evidence="1 2">
    <name type="scientific">Sphingobacterium alimentarium</name>
    <dbReference type="NCBI Taxonomy" id="797292"/>
    <lineage>
        <taxon>Bacteria</taxon>
        <taxon>Pseudomonadati</taxon>
        <taxon>Bacteroidota</taxon>
        <taxon>Sphingobacteriia</taxon>
        <taxon>Sphingobacteriales</taxon>
        <taxon>Sphingobacteriaceae</taxon>
        <taxon>Sphingobacterium</taxon>
    </lineage>
</organism>
<comment type="caution">
    <text evidence="1">The sequence shown here is derived from an EMBL/GenBank/DDBJ whole genome shotgun (WGS) entry which is preliminary data.</text>
</comment>
<evidence type="ECO:0000313" key="1">
    <source>
        <dbReference type="EMBL" id="TCV09906.1"/>
    </source>
</evidence>
<reference evidence="1 2" key="1">
    <citation type="submission" date="2019-03" db="EMBL/GenBank/DDBJ databases">
        <title>Genomic Encyclopedia of Type Strains, Phase IV (KMG-IV): sequencing the most valuable type-strain genomes for metagenomic binning, comparative biology and taxonomic classification.</title>
        <authorList>
            <person name="Goeker M."/>
        </authorList>
    </citation>
    <scope>NUCLEOTIDE SEQUENCE [LARGE SCALE GENOMIC DNA]</scope>
    <source>
        <strain evidence="1 2">DSM 22362</strain>
    </source>
</reference>